<comment type="caution">
    <text evidence="2">The sequence shown here is derived from an EMBL/GenBank/DDBJ whole genome shotgun (WGS) entry which is preliminary data.</text>
</comment>
<dbReference type="OrthoDB" id="1669967at2759"/>
<dbReference type="EMBL" id="BMAC01000099">
    <property type="protein sequence ID" value="GFP85093.1"/>
    <property type="molecule type" value="Genomic_DNA"/>
</dbReference>
<evidence type="ECO:0000259" key="1">
    <source>
        <dbReference type="Pfam" id="PF05695"/>
    </source>
</evidence>
<evidence type="ECO:0000313" key="3">
    <source>
        <dbReference type="Proteomes" id="UP000653305"/>
    </source>
</evidence>
<dbReference type="Pfam" id="PF05695">
    <property type="entry name" value="Ycf2"/>
    <property type="match status" value="1"/>
</dbReference>
<name>A0A830BLI8_9LAMI</name>
<proteinExistence type="predicted"/>
<dbReference type="Proteomes" id="UP000653305">
    <property type="component" value="Unassembled WGS sequence"/>
</dbReference>
<evidence type="ECO:0000313" key="2">
    <source>
        <dbReference type="EMBL" id="GFP85093.1"/>
    </source>
</evidence>
<accession>A0A830BLI8</accession>
<gene>
    <name evidence="2" type="ORF">PHJA_000653100</name>
</gene>
<organism evidence="2 3">
    <name type="scientific">Phtheirospermum japonicum</name>
    <dbReference type="NCBI Taxonomy" id="374723"/>
    <lineage>
        <taxon>Eukaryota</taxon>
        <taxon>Viridiplantae</taxon>
        <taxon>Streptophyta</taxon>
        <taxon>Embryophyta</taxon>
        <taxon>Tracheophyta</taxon>
        <taxon>Spermatophyta</taxon>
        <taxon>Magnoliopsida</taxon>
        <taxon>eudicotyledons</taxon>
        <taxon>Gunneridae</taxon>
        <taxon>Pentapetalae</taxon>
        <taxon>asterids</taxon>
        <taxon>lamiids</taxon>
        <taxon>Lamiales</taxon>
        <taxon>Orobanchaceae</taxon>
        <taxon>Orobanchaceae incertae sedis</taxon>
        <taxon>Phtheirospermum</taxon>
    </lineage>
</organism>
<feature type="domain" description="Ycf2 N-terminal" evidence="1">
    <location>
        <begin position="1"/>
        <end position="40"/>
    </location>
</feature>
<dbReference type="InterPro" id="IPR056777">
    <property type="entry name" value="Ycf2_N"/>
</dbReference>
<protein>
    <submittedName>
        <fullName evidence="2">Protein ycf2</fullName>
    </submittedName>
</protein>
<dbReference type="AlphaFoldDB" id="A0A830BLI8"/>
<keyword evidence="3" id="KW-1185">Reference proteome</keyword>
<sequence length="61" mass="7145">MIDSFHTENNRSKSFDNTDSYFSMIFQNQENWTNPVKPFIAVDFDSEALFIINLVDKIPLV</sequence>
<reference evidence="2" key="1">
    <citation type="submission" date="2020-07" db="EMBL/GenBank/DDBJ databases">
        <title>Ethylene signaling mediates host invasion by parasitic plants.</title>
        <authorList>
            <person name="Yoshida S."/>
        </authorList>
    </citation>
    <scope>NUCLEOTIDE SEQUENCE</scope>
    <source>
        <strain evidence="2">Okayama</strain>
    </source>
</reference>